<protein>
    <submittedName>
        <fullName evidence="2">Uncharacterized protein</fullName>
    </submittedName>
</protein>
<dbReference type="EMBL" id="AYKW01000068">
    <property type="protein sequence ID" value="PIL23604.1"/>
    <property type="molecule type" value="Genomic_DNA"/>
</dbReference>
<reference evidence="2 3" key="1">
    <citation type="journal article" date="2015" name="Sci. Rep.">
        <title>Chromosome-level genome map provides insights into diverse defense mechanisms in the medicinal fungus Ganoderma sinense.</title>
        <authorList>
            <person name="Zhu Y."/>
            <person name="Xu J."/>
            <person name="Sun C."/>
            <person name="Zhou S."/>
            <person name="Xu H."/>
            <person name="Nelson D.R."/>
            <person name="Qian J."/>
            <person name="Song J."/>
            <person name="Luo H."/>
            <person name="Xiang L."/>
            <person name="Li Y."/>
            <person name="Xu Z."/>
            <person name="Ji A."/>
            <person name="Wang L."/>
            <person name="Lu S."/>
            <person name="Hayward A."/>
            <person name="Sun W."/>
            <person name="Li X."/>
            <person name="Schwartz D.C."/>
            <person name="Wang Y."/>
            <person name="Chen S."/>
        </authorList>
    </citation>
    <scope>NUCLEOTIDE SEQUENCE [LARGE SCALE GENOMIC DNA]</scope>
    <source>
        <strain evidence="2 3">ZZ0214-1</strain>
    </source>
</reference>
<evidence type="ECO:0000256" key="1">
    <source>
        <dbReference type="SAM" id="MobiDB-lite"/>
    </source>
</evidence>
<dbReference type="Proteomes" id="UP000230002">
    <property type="component" value="Unassembled WGS sequence"/>
</dbReference>
<dbReference type="AlphaFoldDB" id="A0A2G8RQ13"/>
<keyword evidence="3" id="KW-1185">Reference proteome</keyword>
<gene>
    <name evidence="2" type="ORF">GSI_14917</name>
</gene>
<organism evidence="2 3">
    <name type="scientific">Ganoderma sinense ZZ0214-1</name>
    <dbReference type="NCBI Taxonomy" id="1077348"/>
    <lineage>
        <taxon>Eukaryota</taxon>
        <taxon>Fungi</taxon>
        <taxon>Dikarya</taxon>
        <taxon>Basidiomycota</taxon>
        <taxon>Agaricomycotina</taxon>
        <taxon>Agaricomycetes</taxon>
        <taxon>Polyporales</taxon>
        <taxon>Polyporaceae</taxon>
        <taxon>Ganoderma</taxon>
    </lineage>
</organism>
<evidence type="ECO:0000313" key="3">
    <source>
        <dbReference type="Proteomes" id="UP000230002"/>
    </source>
</evidence>
<name>A0A2G8RQ13_9APHY</name>
<sequence>MQLSSGCRHSVRQLSTADADGFVPRSESESCAEQRPADVHGPHAAKIIVGPQTDVPAALGKFGGLFGQSVHGCIWHTATPLVRMDGLLAGWLLPLDLWTPSGNVPRNGFFSGTLARNVAPGNPGEAPPPRAQAGNGGPETGLRSLGVLSYIASPPGSESAIAILSVRPKPGSVL</sequence>
<proteinExistence type="predicted"/>
<evidence type="ECO:0000313" key="2">
    <source>
        <dbReference type="EMBL" id="PIL23604.1"/>
    </source>
</evidence>
<feature type="region of interest" description="Disordered" evidence="1">
    <location>
        <begin position="18"/>
        <end position="38"/>
    </location>
</feature>
<comment type="caution">
    <text evidence="2">The sequence shown here is derived from an EMBL/GenBank/DDBJ whole genome shotgun (WGS) entry which is preliminary data.</text>
</comment>
<feature type="region of interest" description="Disordered" evidence="1">
    <location>
        <begin position="115"/>
        <end position="138"/>
    </location>
</feature>
<accession>A0A2G8RQ13</accession>